<keyword evidence="2" id="KW-0969">Cilium</keyword>
<feature type="region of interest" description="Disordered" evidence="1">
    <location>
        <begin position="1"/>
        <end position="36"/>
    </location>
</feature>
<keyword evidence="3" id="KW-1185">Reference proteome</keyword>
<keyword evidence="2" id="KW-0966">Cell projection</keyword>
<dbReference type="Gene3D" id="3.30.160.170">
    <property type="entry name" value="FlaG-like"/>
    <property type="match status" value="1"/>
</dbReference>
<gene>
    <name evidence="2" type="ORF">EBB06_02665</name>
</gene>
<sequence length="134" mass="13805">MSSLTPLSPAGGLPLPSADASGRSLPLPASRSSAPTVPVSARAVQALGNAEAGGGTRAATDRQALTEAVEKVGKAVSAYTSELQFSIDDELGVTVVKVIDKQNDEVIRQIPSEEMLKLAKGLDKLLGVLVRQKA</sequence>
<organism evidence="2 3">
    <name type="scientific">Crenobacter cavernae</name>
    <dbReference type="NCBI Taxonomy" id="2290923"/>
    <lineage>
        <taxon>Bacteria</taxon>
        <taxon>Pseudomonadati</taxon>
        <taxon>Pseudomonadota</taxon>
        <taxon>Betaproteobacteria</taxon>
        <taxon>Neisseriales</taxon>
        <taxon>Neisseriaceae</taxon>
        <taxon>Crenobacter</taxon>
    </lineage>
</organism>
<evidence type="ECO:0000313" key="2">
    <source>
        <dbReference type="EMBL" id="RXZ44819.1"/>
    </source>
</evidence>
<dbReference type="Pfam" id="PF03646">
    <property type="entry name" value="FlaG"/>
    <property type="match status" value="1"/>
</dbReference>
<evidence type="ECO:0000256" key="1">
    <source>
        <dbReference type="SAM" id="MobiDB-lite"/>
    </source>
</evidence>
<dbReference type="PANTHER" id="PTHR37166:SF1">
    <property type="entry name" value="PROTEIN FLAG"/>
    <property type="match status" value="1"/>
</dbReference>
<dbReference type="RefSeq" id="WP_129211291.1">
    <property type="nucleotide sequence ID" value="NZ_REGR01000002.1"/>
</dbReference>
<dbReference type="PANTHER" id="PTHR37166">
    <property type="entry name" value="PROTEIN FLAG"/>
    <property type="match status" value="1"/>
</dbReference>
<dbReference type="InterPro" id="IPR035924">
    <property type="entry name" value="FlaG-like_sf"/>
</dbReference>
<dbReference type="EMBL" id="REGR01000002">
    <property type="protein sequence ID" value="RXZ44819.1"/>
    <property type="molecule type" value="Genomic_DNA"/>
</dbReference>
<dbReference type="InterPro" id="IPR005186">
    <property type="entry name" value="FlaG"/>
</dbReference>
<comment type="caution">
    <text evidence="2">The sequence shown here is derived from an EMBL/GenBank/DDBJ whole genome shotgun (WGS) entry which is preliminary data.</text>
</comment>
<reference evidence="2 3" key="1">
    <citation type="submission" date="2018-10" db="EMBL/GenBank/DDBJ databases">
        <title>Draft genome of Fastidiocella sp. strain 375T, a bacterium isolated from a karstic cave dripping water.</title>
        <authorList>
            <person name="Coelho C."/>
            <person name="Verissimo A."/>
            <person name="Tiago I."/>
        </authorList>
    </citation>
    <scope>NUCLEOTIDE SEQUENCE [LARGE SCALE GENOMIC DNA]</scope>
    <source>
        <strain evidence="2 3">CAVE-375</strain>
    </source>
</reference>
<keyword evidence="2" id="KW-0282">Flagellum</keyword>
<evidence type="ECO:0000313" key="3">
    <source>
        <dbReference type="Proteomes" id="UP000290682"/>
    </source>
</evidence>
<feature type="compositionally biased region" description="Low complexity" evidence="1">
    <location>
        <begin position="1"/>
        <end position="35"/>
    </location>
</feature>
<dbReference type="Proteomes" id="UP000290682">
    <property type="component" value="Unassembled WGS sequence"/>
</dbReference>
<name>A0ABY0FIE7_9NEIS</name>
<dbReference type="SUPFAM" id="SSF160214">
    <property type="entry name" value="FlaG-like"/>
    <property type="match status" value="1"/>
</dbReference>
<proteinExistence type="predicted"/>
<protein>
    <submittedName>
        <fullName evidence="2">Flagellar protein FlaG</fullName>
    </submittedName>
</protein>
<accession>A0ABY0FIE7</accession>